<organism evidence="1 2">
    <name type="scientific">Pseudomonas fontis</name>
    <dbReference type="NCBI Taxonomy" id="2942633"/>
    <lineage>
        <taxon>Bacteria</taxon>
        <taxon>Pseudomonadati</taxon>
        <taxon>Pseudomonadota</taxon>
        <taxon>Gammaproteobacteria</taxon>
        <taxon>Pseudomonadales</taxon>
        <taxon>Pseudomonadaceae</taxon>
        <taxon>Pseudomonas</taxon>
    </lineage>
</organism>
<reference evidence="1 2" key="1">
    <citation type="submission" date="2022-05" db="EMBL/GenBank/DDBJ databases">
        <title>Novel Pseudomonas spp. Isolated from a Rainbow Trout Aquaculture Facility.</title>
        <authorList>
            <person name="Testerman T."/>
            <person name="Graf J."/>
        </authorList>
    </citation>
    <scope>NUCLEOTIDE SEQUENCE [LARGE SCALE GENOMIC DNA]</scope>
    <source>
        <strain evidence="1 2">ID681</strain>
    </source>
</reference>
<dbReference type="Pfam" id="PF06252">
    <property type="entry name" value="GemA"/>
    <property type="match status" value="1"/>
</dbReference>
<protein>
    <submittedName>
        <fullName evidence="1">Regulatory protein GemA</fullName>
    </submittedName>
</protein>
<gene>
    <name evidence="1" type="ORF">M5G11_20790</name>
</gene>
<evidence type="ECO:0000313" key="1">
    <source>
        <dbReference type="EMBL" id="MDD0992973.1"/>
    </source>
</evidence>
<dbReference type="InterPro" id="IPR009363">
    <property type="entry name" value="Phage_Mu_Gp16"/>
</dbReference>
<name>A0ABT5NY16_9PSED</name>
<keyword evidence="2" id="KW-1185">Reference proteome</keyword>
<proteinExistence type="predicted"/>
<sequence>MTNDIRKSLIKLIHVARRELQMADDTYRLMLAGMRELDGATSTAELSVPNLMKVLDVLKQKGFKVRPNKAGMRLKADDSQSKKIRSLWLALHDIGAVRNPSEEALAKFVRGRTGVAALQWLSTTQASQVIEHLKQWQSRMTPKEVV</sequence>
<dbReference type="RefSeq" id="WP_273910173.1">
    <property type="nucleotide sequence ID" value="NZ_JAMDGX010000022.1"/>
</dbReference>
<evidence type="ECO:0000313" key="2">
    <source>
        <dbReference type="Proteomes" id="UP001148203"/>
    </source>
</evidence>
<dbReference type="Proteomes" id="UP001148203">
    <property type="component" value="Unassembled WGS sequence"/>
</dbReference>
<dbReference type="EMBL" id="JAMDGY010000071">
    <property type="protein sequence ID" value="MDD0992973.1"/>
    <property type="molecule type" value="Genomic_DNA"/>
</dbReference>
<accession>A0ABT5NY16</accession>
<comment type="caution">
    <text evidence="1">The sequence shown here is derived from an EMBL/GenBank/DDBJ whole genome shotgun (WGS) entry which is preliminary data.</text>
</comment>